<feature type="compositionally biased region" description="Low complexity" evidence="1">
    <location>
        <begin position="14"/>
        <end position="42"/>
    </location>
</feature>
<dbReference type="PANTHER" id="PTHR22957">
    <property type="entry name" value="TBC1 DOMAIN FAMILY MEMBER GTPASE-ACTIVATING PROTEIN"/>
    <property type="match status" value="1"/>
</dbReference>
<dbReference type="OrthoDB" id="26371at2759"/>
<protein>
    <recommendedName>
        <fullName evidence="2">Rab-GAP TBC domain-containing protein</fullName>
    </recommendedName>
</protein>
<dbReference type="Gene3D" id="1.10.8.270">
    <property type="entry name" value="putative rabgap domain of human tbc1 domain family member 14 like domains"/>
    <property type="match status" value="1"/>
</dbReference>
<dbReference type="EMBL" id="JAFEUZ010000030">
    <property type="protein sequence ID" value="KAG5472360.1"/>
    <property type="molecule type" value="Genomic_DNA"/>
</dbReference>
<comment type="caution">
    <text evidence="3">The sequence shown here is derived from an EMBL/GenBank/DDBJ whole genome shotgun (WGS) entry which is preliminary data.</text>
</comment>
<dbReference type="RefSeq" id="XP_067176660.1">
    <property type="nucleotide sequence ID" value="XM_067321292.1"/>
</dbReference>
<keyword evidence="4" id="KW-1185">Reference proteome</keyword>
<feature type="domain" description="Rab-GAP TBC" evidence="2">
    <location>
        <begin position="202"/>
        <end position="646"/>
    </location>
</feature>
<evidence type="ECO:0000313" key="3">
    <source>
        <dbReference type="EMBL" id="KAG5472360.1"/>
    </source>
</evidence>
<evidence type="ECO:0000313" key="4">
    <source>
        <dbReference type="Proteomes" id="UP000673552"/>
    </source>
</evidence>
<feature type="region of interest" description="Disordered" evidence="1">
    <location>
        <begin position="13"/>
        <end position="94"/>
    </location>
</feature>
<dbReference type="InterPro" id="IPR035969">
    <property type="entry name" value="Rab-GAP_TBC_sf"/>
</dbReference>
<dbReference type="GO" id="GO:0005096">
    <property type="term" value="F:GTPase activator activity"/>
    <property type="evidence" value="ECO:0007669"/>
    <property type="project" value="TreeGrafter"/>
</dbReference>
<dbReference type="InterPro" id="IPR000195">
    <property type="entry name" value="Rab-GAP-TBC_dom"/>
</dbReference>
<dbReference type="GeneID" id="92513804"/>
<evidence type="ECO:0000259" key="2">
    <source>
        <dbReference type="PROSITE" id="PS50086"/>
    </source>
</evidence>
<dbReference type="Proteomes" id="UP000673552">
    <property type="component" value="Unassembled WGS sequence"/>
</dbReference>
<dbReference type="SMART" id="SM00164">
    <property type="entry name" value="TBC"/>
    <property type="match status" value="1"/>
</dbReference>
<accession>A0A836H8K4</accession>
<reference evidence="4" key="2">
    <citation type="journal article" date="2021" name="Sci. Data">
        <title>Chromosome-scale genome sequencing, assembly and annotation of six genomes from subfamily Leishmaniinae.</title>
        <authorList>
            <person name="Almutairi H."/>
            <person name="Urbaniak M.D."/>
            <person name="Bates M.D."/>
            <person name="Jariyapan N."/>
            <person name="Kwakye-Nuako G."/>
            <person name="Thomaz Soccol V."/>
            <person name="Al-Salem W.S."/>
            <person name="Dillon R.J."/>
            <person name="Bates P.A."/>
            <person name="Gatherer D."/>
        </authorList>
    </citation>
    <scope>NUCLEOTIDE SEQUENCE [LARGE SCALE GENOMIC DNA]</scope>
</reference>
<organism evidence="3 4">
    <name type="scientific">Leishmania martiniquensis</name>
    <dbReference type="NCBI Taxonomy" id="1580590"/>
    <lineage>
        <taxon>Eukaryota</taxon>
        <taxon>Discoba</taxon>
        <taxon>Euglenozoa</taxon>
        <taxon>Kinetoplastea</taxon>
        <taxon>Metakinetoplastina</taxon>
        <taxon>Trypanosomatida</taxon>
        <taxon>Trypanosomatidae</taxon>
        <taxon>Leishmaniinae</taxon>
        <taxon>Leishmania</taxon>
    </lineage>
</organism>
<proteinExistence type="predicted"/>
<dbReference type="Gene3D" id="1.10.472.80">
    <property type="entry name" value="Ypt/Rab-GAP domain of gyp1p, domain 3"/>
    <property type="match status" value="1"/>
</dbReference>
<dbReference type="Pfam" id="PF00566">
    <property type="entry name" value="RabGAP-TBC"/>
    <property type="match status" value="1"/>
</dbReference>
<dbReference type="PROSITE" id="PS50086">
    <property type="entry name" value="TBC_RABGAP"/>
    <property type="match status" value="1"/>
</dbReference>
<dbReference type="SUPFAM" id="SSF47923">
    <property type="entry name" value="Ypt/Rab-GAP domain of gyp1p"/>
    <property type="match status" value="2"/>
</dbReference>
<reference evidence="4" key="1">
    <citation type="journal article" date="2021" name="Microbiol. Resour. Announc.">
        <title>LGAAP: Leishmaniinae Genome Assembly and Annotation Pipeline.</title>
        <authorList>
            <person name="Almutairi H."/>
            <person name="Urbaniak M.D."/>
            <person name="Bates M.D."/>
            <person name="Jariyapan N."/>
            <person name="Kwakye-Nuako G."/>
            <person name="Thomaz-Soccol V."/>
            <person name="Al-Salem W.S."/>
            <person name="Dillon R.J."/>
            <person name="Bates P.A."/>
            <person name="Gatherer D."/>
        </authorList>
    </citation>
    <scope>NUCLEOTIDE SEQUENCE [LARGE SCALE GENOMIC DNA]</scope>
</reference>
<dbReference type="PANTHER" id="PTHR22957:SF26">
    <property type="entry name" value="LD44506P"/>
    <property type="match status" value="1"/>
</dbReference>
<dbReference type="AlphaFoldDB" id="A0A836H8K4"/>
<dbReference type="KEGG" id="lmat:92513804"/>
<evidence type="ECO:0000256" key="1">
    <source>
        <dbReference type="SAM" id="MobiDB-lite"/>
    </source>
</evidence>
<sequence length="722" mass="77026">MYSAFLGRILGNPAAGRASTSSGSAPDGGIAPSPGSGGATSSTQYKAVTRPYRCSQDSPALRSGSAIFHPKDGDGDGDVAPVKSTAAGDDFSLSGAKRPSLKSIRLPISIGSGQSSAYAASSSQSSSGALHLNELTLPTPPCPTAAMSSLGQMALGAKAMTLSTPSAATTSAVSSEHARRFQQALCADSVDMAHLRALSWQGCPVAFRYEAWMFLTGCWTAQAANRQPTASRRRLEYAAYIHSTYGIVDWDAVCAMVDSGVDTAVHRSTLKSLEQSVGAPRQASLTELVAAPLGAPRSLLRAASLTSSASTATLAREAIASPLPSLPHHSPGLHPASVSLEDVFSPLRQSANGEGAQPLSRLSQVHSAEVLTASSSMALLQAPVVSPLCTSASVGSIDAVGTSPPLHLQFSPSPSTSLPAQRFTTAVPAAASSAVGGNGGAAIGHQLSASTMLGSKELQTLKQIRKDIPRMSGGHCYLRHPRVQGSIERILFIWSLRHPACGYVQGMNDLVVPFMGVVLSHRFCPTRSITELHAYTEDIFDELWSISEVPAAQWINEVEADVYWMTSYLLNTMQDNYTSSHAGITTMMRHLAAVVQAADPPLYHRLVGALQLSFEQFSFRWMNCLLMRELTETQSLRLLDAYLSDEERRWSVTHVYVCAALLLRWGSQLMAFGEDYISAMKFLQAPPTEKLSLRDMQDVLSEGYVLQNLYEASLKRLSTTTE</sequence>
<name>A0A836H8K4_9TRYP</name>
<gene>
    <name evidence="3" type="ORF">LSCM1_03759</name>
</gene>